<dbReference type="GO" id="GO:0008855">
    <property type="term" value="F:exodeoxyribonuclease VII activity"/>
    <property type="evidence" value="ECO:0007669"/>
    <property type="project" value="UniProtKB-UniRule"/>
</dbReference>
<organism evidence="8 9">
    <name type="scientific">Nakamurella endophytica</name>
    <dbReference type="NCBI Taxonomy" id="1748367"/>
    <lineage>
        <taxon>Bacteria</taxon>
        <taxon>Bacillati</taxon>
        <taxon>Actinomycetota</taxon>
        <taxon>Actinomycetes</taxon>
        <taxon>Nakamurellales</taxon>
        <taxon>Nakamurellaceae</taxon>
        <taxon>Nakamurella</taxon>
    </lineage>
</organism>
<dbReference type="PANTHER" id="PTHR34137">
    <property type="entry name" value="EXODEOXYRIBONUCLEASE 7 SMALL SUBUNIT"/>
    <property type="match status" value="1"/>
</dbReference>
<evidence type="ECO:0000256" key="6">
    <source>
        <dbReference type="HAMAP-Rule" id="MF_00337"/>
    </source>
</evidence>
<dbReference type="RefSeq" id="WP_188939735.1">
    <property type="nucleotide sequence ID" value="NZ_BMNA01000001.1"/>
</dbReference>
<gene>
    <name evidence="6 8" type="primary">xseB</name>
    <name evidence="8" type="ORF">GCM10011594_03150</name>
</gene>
<dbReference type="AlphaFoldDB" id="A0A917SLX7"/>
<evidence type="ECO:0000313" key="8">
    <source>
        <dbReference type="EMBL" id="GGL86903.1"/>
    </source>
</evidence>
<dbReference type="InterPro" id="IPR037004">
    <property type="entry name" value="Exonuc_VII_ssu_sf"/>
</dbReference>
<dbReference type="GO" id="GO:0006308">
    <property type="term" value="P:DNA catabolic process"/>
    <property type="evidence" value="ECO:0007669"/>
    <property type="project" value="UniProtKB-UniRule"/>
</dbReference>
<dbReference type="SUPFAM" id="SSF116842">
    <property type="entry name" value="XseB-like"/>
    <property type="match status" value="1"/>
</dbReference>
<dbReference type="PANTHER" id="PTHR34137:SF1">
    <property type="entry name" value="EXODEOXYRIBONUCLEASE 7 SMALL SUBUNIT"/>
    <property type="match status" value="1"/>
</dbReference>
<evidence type="ECO:0000256" key="1">
    <source>
        <dbReference type="ARBA" id="ARBA00009998"/>
    </source>
</evidence>
<keyword evidence="2 6" id="KW-0963">Cytoplasm</keyword>
<protein>
    <recommendedName>
        <fullName evidence="6">Exodeoxyribonuclease 7 small subunit</fullName>
        <ecNumber evidence="6">3.1.11.6</ecNumber>
    </recommendedName>
    <alternativeName>
        <fullName evidence="6">Exodeoxyribonuclease VII small subunit</fullName>
        <shortName evidence="6">Exonuclease VII small subunit</shortName>
    </alternativeName>
</protein>
<evidence type="ECO:0000256" key="4">
    <source>
        <dbReference type="ARBA" id="ARBA00022801"/>
    </source>
</evidence>
<accession>A0A917SLX7</accession>
<comment type="function">
    <text evidence="6">Bidirectionally degrades single-stranded DNA into large acid-insoluble oligonucleotides, which are then degraded further into small acid-soluble oligonucleotides.</text>
</comment>
<evidence type="ECO:0000256" key="5">
    <source>
        <dbReference type="ARBA" id="ARBA00022839"/>
    </source>
</evidence>
<comment type="similarity">
    <text evidence="1 6">Belongs to the XseB family.</text>
</comment>
<feature type="region of interest" description="Disordered" evidence="7">
    <location>
        <begin position="1"/>
        <end position="21"/>
    </location>
</feature>
<evidence type="ECO:0000256" key="3">
    <source>
        <dbReference type="ARBA" id="ARBA00022722"/>
    </source>
</evidence>
<comment type="subcellular location">
    <subcellularLocation>
        <location evidence="6">Cytoplasm</location>
    </subcellularLocation>
</comment>
<name>A0A917SLX7_9ACTN</name>
<dbReference type="EC" id="3.1.11.6" evidence="6"/>
<dbReference type="GO" id="GO:0009318">
    <property type="term" value="C:exodeoxyribonuclease VII complex"/>
    <property type="evidence" value="ECO:0007669"/>
    <property type="project" value="UniProtKB-UniRule"/>
</dbReference>
<dbReference type="InterPro" id="IPR003761">
    <property type="entry name" value="Exonuc_VII_S"/>
</dbReference>
<dbReference type="HAMAP" id="MF_00337">
    <property type="entry name" value="Exonuc_7_S"/>
    <property type="match status" value="1"/>
</dbReference>
<proteinExistence type="inferred from homology"/>
<dbReference type="EMBL" id="BMNA01000001">
    <property type="protein sequence ID" value="GGL86903.1"/>
    <property type="molecule type" value="Genomic_DNA"/>
</dbReference>
<reference evidence="8" key="1">
    <citation type="journal article" date="2014" name="Int. J. Syst. Evol. Microbiol.">
        <title>Complete genome sequence of Corynebacterium casei LMG S-19264T (=DSM 44701T), isolated from a smear-ripened cheese.</title>
        <authorList>
            <consortium name="US DOE Joint Genome Institute (JGI-PGF)"/>
            <person name="Walter F."/>
            <person name="Albersmeier A."/>
            <person name="Kalinowski J."/>
            <person name="Ruckert C."/>
        </authorList>
    </citation>
    <scope>NUCLEOTIDE SEQUENCE</scope>
    <source>
        <strain evidence="8">CGMCC 4.7308</strain>
    </source>
</reference>
<dbReference type="GO" id="GO:0005829">
    <property type="term" value="C:cytosol"/>
    <property type="evidence" value="ECO:0007669"/>
    <property type="project" value="TreeGrafter"/>
</dbReference>
<evidence type="ECO:0000313" key="9">
    <source>
        <dbReference type="Proteomes" id="UP000655208"/>
    </source>
</evidence>
<comment type="caution">
    <text evidence="8">The sequence shown here is derived from an EMBL/GenBank/DDBJ whole genome shotgun (WGS) entry which is preliminary data.</text>
</comment>
<keyword evidence="9" id="KW-1185">Reference proteome</keyword>
<comment type="subunit">
    <text evidence="6">Heterooligomer composed of large and small subunits.</text>
</comment>
<reference evidence="8" key="2">
    <citation type="submission" date="2020-09" db="EMBL/GenBank/DDBJ databases">
        <authorList>
            <person name="Sun Q."/>
            <person name="Zhou Y."/>
        </authorList>
    </citation>
    <scope>NUCLEOTIDE SEQUENCE</scope>
    <source>
        <strain evidence="8">CGMCC 4.7308</strain>
    </source>
</reference>
<evidence type="ECO:0000256" key="7">
    <source>
        <dbReference type="SAM" id="MobiDB-lite"/>
    </source>
</evidence>
<sequence length="79" mass="8449">MSNRAAATDGSGTGPDPATYEHARDELAQVVARLEAGGLGLDESLALWERGEHLARICTRFLDGARQRVEAALARADED</sequence>
<dbReference type="NCBIfam" id="NF002139">
    <property type="entry name" value="PRK00977.1-3"/>
    <property type="match status" value="1"/>
</dbReference>
<comment type="catalytic activity">
    <reaction evidence="6">
        <text>Exonucleolytic cleavage in either 5'- to 3'- or 3'- to 5'-direction to yield nucleoside 5'-phosphates.</text>
        <dbReference type="EC" id="3.1.11.6"/>
    </reaction>
</comment>
<evidence type="ECO:0000256" key="2">
    <source>
        <dbReference type="ARBA" id="ARBA00022490"/>
    </source>
</evidence>
<dbReference type="Proteomes" id="UP000655208">
    <property type="component" value="Unassembled WGS sequence"/>
</dbReference>
<dbReference type="Pfam" id="PF02609">
    <property type="entry name" value="Exonuc_VII_S"/>
    <property type="match status" value="1"/>
</dbReference>
<keyword evidence="4 6" id="KW-0378">Hydrolase</keyword>
<keyword evidence="5 6" id="KW-0269">Exonuclease</keyword>
<dbReference type="Gene3D" id="1.10.287.1040">
    <property type="entry name" value="Exonuclease VII, small subunit"/>
    <property type="match status" value="1"/>
</dbReference>
<keyword evidence="3 6" id="KW-0540">Nuclease</keyword>
<dbReference type="NCBIfam" id="TIGR01280">
    <property type="entry name" value="xseB"/>
    <property type="match status" value="1"/>
</dbReference>